<sequence length="601" mass="68422">MVVLNERRDHHPYLYTRLLVLLGLIILGFLILGLRLWHIQIVQHEALSQRAEINRIRTYEVKAHRGKIFDRNEVLLVENVPSYNLTVVKENVNDLDAVVELLVERFEIDEADFRSKYRRANRFRPIIVKRDISFEEVSFIEARQFEYPGLRVDTAPKRHYIKDRMASNVFGYLGEISESELKNQRFMGYSSGDLVGKAGVELTYEHFLRGISGRVTYEVDAVNRPMRIIDQMDPISGTDLRLSLDYRLQKRMDELYENFAGAAVAMDVRDGRILAIGSYPNFNPNLFATGISRKDWNYLMSHNHHPLQDKSIRGIYPPGSLFKMIPALAGLELGVFDETTTTNFPGYFEYGGRHYRDWRRTGHGVTDVYKSLEESVDSFYYYHSLEIGINNMAKYGRMFGLGQRTGIDIPGERPGILPTRDWKLRHRGEVWYPGDTIPASIGQGYVTLTPLQLTVMTAAIANGGKVLVPRLVTHIGDEEQEPPPGVQADVDPRNLAIIQEGMRRVIYGEQGTGRHLRHPRISMAGKSATSQVIGLDPEEEYDEDNIYVGHRSHAWFAGYAPLEDPKIAVLVFVQNGGPGARTAGPIFRDLIVYALDELKIP</sequence>
<feature type="transmembrane region" description="Helical" evidence="14">
    <location>
        <begin position="12"/>
        <end position="37"/>
    </location>
</feature>
<reference evidence="17 18" key="1">
    <citation type="submission" date="2020-08" db="EMBL/GenBank/DDBJ databases">
        <title>Genomic Encyclopedia of Type Strains, Phase IV (KMG-IV): sequencing the most valuable type-strain genomes for metagenomic binning, comparative biology and taxonomic classification.</title>
        <authorList>
            <person name="Goeker M."/>
        </authorList>
    </citation>
    <scope>NUCLEOTIDE SEQUENCE [LARGE SCALE GENOMIC DNA]</scope>
    <source>
        <strain evidence="17 18">DSM 22071</strain>
    </source>
</reference>
<name>A0A7W7Y430_9BACT</name>
<dbReference type="Gene3D" id="3.30.1390.30">
    <property type="entry name" value="Penicillin-binding protein 2a, domain 3"/>
    <property type="match status" value="1"/>
</dbReference>
<dbReference type="Gene3D" id="3.40.710.10">
    <property type="entry name" value="DD-peptidase/beta-lactamase superfamily"/>
    <property type="match status" value="1"/>
</dbReference>
<keyword evidence="7 14" id="KW-0812">Transmembrane</keyword>
<dbReference type="InterPro" id="IPR036138">
    <property type="entry name" value="PBP_dimer_sf"/>
</dbReference>
<evidence type="ECO:0000256" key="6">
    <source>
        <dbReference type="ARBA" id="ARBA00022670"/>
    </source>
</evidence>
<dbReference type="SUPFAM" id="SSF56519">
    <property type="entry name" value="Penicillin binding protein dimerisation domain"/>
    <property type="match status" value="1"/>
</dbReference>
<evidence type="ECO:0000256" key="2">
    <source>
        <dbReference type="ARBA" id="ARBA00004236"/>
    </source>
</evidence>
<evidence type="ECO:0000256" key="7">
    <source>
        <dbReference type="ARBA" id="ARBA00022692"/>
    </source>
</evidence>
<proteinExistence type="predicted"/>
<feature type="domain" description="Penicillin-binding protein dimerisation" evidence="16">
    <location>
        <begin position="61"/>
        <end position="227"/>
    </location>
</feature>
<dbReference type="InterPro" id="IPR005311">
    <property type="entry name" value="PBP_dimer"/>
</dbReference>
<evidence type="ECO:0000256" key="1">
    <source>
        <dbReference type="ARBA" id="ARBA00004167"/>
    </source>
</evidence>
<comment type="subcellular location">
    <subcellularLocation>
        <location evidence="2">Cell membrane</location>
    </subcellularLocation>
    <subcellularLocation>
        <location evidence="1">Membrane</location>
        <topology evidence="1">Single-pass membrane protein</topology>
    </subcellularLocation>
</comment>
<keyword evidence="18" id="KW-1185">Reference proteome</keyword>
<evidence type="ECO:0000256" key="11">
    <source>
        <dbReference type="ARBA" id="ARBA00022989"/>
    </source>
</evidence>
<dbReference type="GO" id="GO:0008360">
    <property type="term" value="P:regulation of cell shape"/>
    <property type="evidence" value="ECO:0007669"/>
    <property type="project" value="UniProtKB-KW"/>
</dbReference>
<organism evidence="17 18">
    <name type="scientific">Desulfurispira natronophila</name>
    <dbReference type="NCBI Taxonomy" id="682562"/>
    <lineage>
        <taxon>Bacteria</taxon>
        <taxon>Pseudomonadati</taxon>
        <taxon>Chrysiogenota</taxon>
        <taxon>Chrysiogenia</taxon>
        <taxon>Chrysiogenales</taxon>
        <taxon>Chrysiogenaceae</taxon>
        <taxon>Desulfurispira</taxon>
    </lineage>
</organism>
<evidence type="ECO:0000256" key="12">
    <source>
        <dbReference type="ARBA" id="ARBA00023136"/>
    </source>
</evidence>
<dbReference type="SUPFAM" id="SSF56601">
    <property type="entry name" value="beta-lactamase/transpeptidase-like"/>
    <property type="match status" value="1"/>
</dbReference>
<evidence type="ECO:0000259" key="16">
    <source>
        <dbReference type="Pfam" id="PF03717"/>
    </source>
</evidence>
<comment type="caution">
    <text evidence="17">The sequence shown here is derived from an EMBL/GenBank/DDBJ whole genome shotgun (WGS) entry which is preliminary data.</text>
</comment>
<keyword evidence="5" id="KW-0121">Carboxypeptidase</keyword>
<dbReference type="EMBL" id="JACHID010000003">
    <property type="protein sequence ID" value="MBB5021447.1"/>
    <property type="molecule type" value="Genomic_DNA"/>
</dbReference>
<keyword evidence="3" id="KW-1003">Cell membrane</keyword>
<feature type="domain" description="Penicillin-binding protein transpeptidase" evidence="15">
    <location>
        <begin position="261"/>
        <end position="591"/>
    </location>
</feature>
<evidence type="ECO:0000256" key="14">
    <source>
        <dbReference type="SAM" id="Phobius"/>
    </source>
</evidence>
<evidence type="ECO:0000259" key="15">
    <source>
        <dbReference type="Pfam" id="PF00905"/>
    </source>
</evidence>
<dbReference type="GO" id="GO:0009002">
    <property type="term" value="F:serine-type D-Ala-D-Ala carboxypeptidase activity"/>
    <property type="evidence" value="ECO:0007669"/>
    <property type="project" value="InterPro"/>
</dbReference>
<evidence type="ECO:0000256" key="4">
    <source>
        <dbReference type="ARBA" id="ARBA00022519"/>
    </source>
</evidence>
<dbReference type="InterPro" id="IPR001460">
    <property type="entry name" value="PCN-bd_Tpept"/>
</dbReference>
<evidence type="ECO:0000256" key="9">
    <source>
        <dbReference type="ARBA" id="ARBA00022960"/>
    </source>
</evidence>
<dbReference type="Gene3D" id="3.90.1310.10">
    <property type="entry name" value="Penicillin-binding protein 2a (Domain 2)"/>
    <property type="match status" value="1"/>
</dbReference>
<keyword evidence="9" id="KW-0133">Cell shape</keyword>
<dbReference type="GO" id="GO:0071555">
    <property type="term" value="P:cell wall organization"/>
    <property type="evidence" value="ECO:0007669"/>
    <property type="project" value="UniProtKB-KW"/>
</dbReference>
<dbReference type="RefSeq" id="WP_183730156.1">
    <property type="nucleotide sequence ID" value="NZ_JACHID010000003.1"/>
</dbReference>
<evidence type="ECO:0000313" key="18">
    <source>
        <dbReference type="Proteomes" id="UP000528322"/>
    </source>
</evidence>
<keyword evidence="13" id="KW-0961">Cell wall biogenesis/degradation</keyword>
<evidence type="ECO:0000256" key="8">
    <source>
        <dbReference type="ARBA" id="ARBA00022801"/>
    </source>
</evidence>
<evidence type="ECO:0000313" key="17">
    <source>
        <dbReference type="EMBL" id="MBB5021447.1"/>
    </source>
</evidence>
<evidence type="ECO:0000256" key="10">
    <source>
        <dbReference type="ARBA" id="ARBA00022984"/>
    </source>
</evidence>
<keyword evidence="6" id="KW-0645">Protease</keyword>
<dbReference type="PANTHER" id="PTHR30627">
    <property type="entry name" value="PEPTIDOGLYCAN D,D-TRANSPEPTIDASE"/>
    <property type="match status" value="1"/>
</dbReference>
<keyword evidence="4" id="KW-0997">Cell inner membrane</keyword>
<dbReference type="InterPro" id="IPR050515">
    <property type="entry name" value="Beta-lactam/transpept"/>
</dbReference>
<dbReference type="GO" id="GO:0009252">
    <property type="term" value="P:peptidoglycan biosynthetic process"/>
    <property type="evidence" value="ECO:0007669"/>
    <property type="project" value="UniProtKB-KW"/>
</dbReference>
<keyword evidence="8" id="KW-0378">Hydrolase</keyword>
<dbReference type="InterPro" id="IPR017790">
    <property type="entry name" value="Penicillin-binding_protein_2"/>
</dbReference>
<keyword evidence="10" id="KW-0573">Peptidoglycan synthesis</keyword>
<protein>
    <submittedName>
        <fullName evidence="17">Penicillin-binding protein 2</fullName>
    </submittedName>
</protein>
<gene>
    <name evidence="17" type="ORF">HNR37_000756</name>
</gene>
<dbReference type="GO" id="GO:0008658">
    <property type="term" value="F:penicillin binding"/>
    <property type="evidence" value="ECO:0007669"/>
    <property type="project" value="InterPro"/>
</dbReference>
<dbReference type="NCBIfam" id="TIGR03423">
    <property type="entry name" value="pbp2_mrdA"/>
    <property type="match status" value="1"/>
</dbReference>
<dbReference type="GO" id="GO:0071972">
    <property type="term" value="F:peptidoglycan L,D-transpeptidase activity"/>
    <property type="evidence" value="ECO:0007669"/>
    <property type="project" value="TreeGrafter"/>
</dbReference>
<dbReference type="PANTHER" id="PTHR30627:SF2">
    <property type="entry name" value="PEPTIDOGLYCAN D,D-TRANSPEPTIDASE MRDA"/>
    <property type="match status" value="1"/>
</dbReference>
<accession>A0A7W7Y430</accession>
<dbReference type="Pfam" id="PF03717">
    <property type="entry name" value="PBP_dimer"/>
    <property type="match status" value="1"/>
</dbReference>
<dbReference type="GO" id="GO:0006508">
    <property type="term" value="P:proteolysis"/>
    <property type="evidence" value="ECO:0007669"/>
    <property type="project" value="UniProtKB-KW"/>
</dbReference>
<evidence type="ECO:0000256" key="13">
    <source>
        <dbReference type="ARBA" id="ARBA00023316"/>
    </source>
</evidence>
<dbReference type="InterPro" id="IPR012338">
    <property type="entry name" value="Beta-lactam/transpept-like"/>
</dbReference>
<dbReference type="Proteomes" id="UP000528322">
    <property type="component" value="Unassembled WGS sequence"/>
</dbReference>
<dbReference type="GO" id="GO:0005886">
    <property type="term" value="C:plasma membrane"/>
    <property type="evidence" value="ECO:0007669"/>
    <property type="project" value="UniProtKB-SubCell"/>
</dbReference>
<keyword evidence="11 14" id="KW-1133">Transmembrane helix</keyword>
<evidence type="ECO:0000256" key="3">
    <source>
        <dbReference type="ARBA" id="ARBA00022475"/>
    </source>
</evidence>
<evidence type="ECO:0000256" key="5">
    <source>
        <dbReference type="ARBA" id="ARBA00022645"/>
    </source>
</evidence>
<dbReference type="AlphaFoldDB" id="A0A7W7Y430"/>
<dbReference type="Pfam" id="PF00905">
    <property type="entry name" value="Transpeptidase"/>
    <property type="match status" value="1"/>
</dbReference>
<keyword evidence="12 14" id="KW-0472">Membrane</keyword>